<dbReference type="Pfam" id="PF07596">
    <property type="entry name" value="SBP_bac_10"/>
    <property type="match status" value="1"/>
</dbReference>
<keyword evidence="1" id="KW-0812">Transmembrane</keyword>
<accession>A0A9X2F8P1</accession>
<sequence length="356" mass="38150">MEELLRYSSCRSTGRRASQVRVSSADQPQPGGFTLIELLVVIAIIGVLVALLLPAVQAARESARRTSCGNNLRQFGLALLNYEAALEMLPPGVKAQPPFGPADITANANALLLPYFEQAGLANLYDLNQPYWLQGNDVVQAQVSLFHCPSNGAQLFVSSVFEDLGLPIGDTFATVDYAYSHGVTDAWCISGQYPEQYRGVFDIGYPKKLRQISDGLSHTIAMGEAAGGERWPVCVGFGCSMPDASGALADYPWVVGNLPADFMLPNFVGSSIFASTTESLNKWPVTHTILNTAAATDCRASFEGGSHATSNFRSDHLTGGWFLHCDGSAHFLAGEIEPAIYRGFSTYAGGELNPSP</sequence>
<dbReference type="Proteomes" id="UP001155241">
    <property type="component" value="Unassembled WGS sequence"/>
</dbReference>
<comment type="caution">
    <text evidence="3">The sequence shown here is derived from an EMBL/GenBank/DDBJ whole genome shotgun (WGS) entry which is preliminary data.</text>
</comment>
<dbReference type="InterPro" id="IPR045584">
    <property type="entry name" value="Pilin-like"/>
</dbReference>
<dbReference type="InterPro" id="IPR011453">
    <property type="entry name" value="DUF1559"/>
</dbReference>
<reference evidence="3" key="1">
    <citation type="submission" date="2022-06" db="EMBL/GenBank/DDBJ databases">
        <title>Aeoliella straminimaris, a novel planctomycete from sediments.</title>
        <authorList>
            <person name="Vitorino I.R."/>
            <person name="Lage O.M."/>
        </authorList>
    </citation>
    <scope>NUCLEOTIDE SEQUENCE</scope>
    <source>
        <strain evidence="3">ICT_H6.2</strain>
    </source>
</reference>
<name>A0A9X2F8P1_9BACT</name>
<feature type="domain" description="DUF1559" evidence="2">
    <location>
        <begin position="57"/>
        <end position="338"/>
    </location>
</feature>
<evidence type="ECO:0000259" key="2">
    <source>
        <dbReference type="Pfam" id="PF07596"/>
    </source>
</evidence>
<evidence type="ECO:0000313" key="3">
    <source>
        <dbReference type="EMBL" id="MCO6044390.1"/>
    </source>
</evidence>
<dbReference type="EMBL" id="JAMXLR010000036">
    <property type="protein sequence ID" value="MCO6044390.1"/>
    <property type="molecule type" value="Genomic_DNA"/>
</dbReference>
<dbReference type="AlphaFoldDB" id="A0A9X2F8P1"/>
<evidence type="ECO:0000256" key="1">
    <source>
        <dbReference type="SAM" id="Phobius"/>
    </source>
</evidence>
<dbReference type="PANTHER" id="PTHR30093:SF2">
    <property type="entry name" value="TYPE II SECRETION SYSTEM PROTEIN H"/>
    <property type="match status" value="1"/>
</dbReference>
<dbReference type="InterPro" id="IPR012902">
    <property type="entry name" value="N_methyl_site"/>
</dbReference>
<keyword evidence="1" id="KW-1133">Transmembrane helix</keyword>
<dbReference type="SUPFAM" id="SSF54523">
    <property type="entry name" value="Pili subunits"/>
    <property type="match status" value="1"/>
</dbReference>
<dbReference type="NCBIfam" id="TIGR02532">
    <property type="entry name" value="IV_pilin_GFxxxE"/>
    <property type="match status" value="1"/>
</dbReference>
<keyword evidence="1" id="KW-0472">Membrane</keyword>
<evidence type="ECO:0000313" key="4">
    <source>
        <dbReference type="Proteomes" id="UP001155241"/>
    </source>
</evidence>
<gene>
    <name evidence="3" type="ORF">NG895_10780</name>
</gene>
<organism evidence="3 4">
    <name type="scientific">Aeoliella straminimaris</name>
    <dbReference type="NCBI Taxonomy" id="2954799"/>
    <lineage>
        <taxon>Bacteria</taxon>
        <taxon>Pseudomonadati</taxon>
        <taxon>Planctomycetota</taxon>
        <taxon>Planctomycetia</taxon>
        <taxon>Pirellulales</taxon>
        <taxon>Lacipirellulaceae</taxon>
        <taxon>Aeoliella</taxon>
    </lineage>
</organism>
<dbReference type="PANTHER" id="PTHR30093">
    <property type="entry name" value="GENERAL SECRETION PATHWAY PROTEIN G"/>
    <property type="match status" value="1"/>
</dbReference>
<feature type="transmembrane region" description="Helical" evidence="1">
    <location>
        <begin position="33"/>
        <end position="56"/>
    </location>
</feature>
<protein>
    <submittedName>
        <fullName evidence="3">DUF1559 domain-containing protein</fullName>
    </submittedName>
</protein>
<proteinExistence type="predicted"/>
<dbReference type="Gene3D" id="3.30.700.10">
    <property type="entry name" value="Glycoprotein, Type 4 Pilin"/>
    <property type="match status" value="1"/>
</dbReference>
<dbReference type="PROSITE" id="PS00409">
    <property type="entry name" value="PROKAR_NTER_METHYL"/>
    <property type="match status" value="1"/>
</dbReference>
<dbReference type="Pfam" id="PF07963">
    <property type="entry name" value="N_methyl"/>
    <property type="match status" value="1"/>
</dbReference>
<keyword evidence="4" id="KW-1185">Reference proteome</keyword>